<proteinExistence type="predicted"/>
<dbReference type="PANTHER" id="PTHR43606">
    <property type="entry name" value="PHOSPHATASE, PUTATIVE (AFU_ORTHOLOGUE AFUA_6G08710)-RELATED"/>
    <property type="match status" value="1"/>
</dbReference>
<dbReference type="EMBL" id="JBHUDO010000004">
    <property type="protein sequence ID" value="MFD1647568.1"/>
    <property type="molecule type" value="Genomic_DNA"/>
</dbReference>
<dbReference type="Gene3D" id="3.60.21.70">
    <property type="entry name" value="PhoD-like phosphatase"/>
    <property type="match status" value="1"/>
</dbReference>
<dbReference type="InterPro" id="IPR018946">
    <property type="entry name" value="PhoD-like_MPP"/>
</dbReference>
<evidence type="ECO:0000313" key="4">
    <source>
        <dbReference type="Proteomes" id="UP001597034"/>
    </source>
</evidence>
<dbReference type="Proteomes" id="UP001597034">
    <property type="component" value="Unassembled WGS sequence"/>
</dbReference>
<dbReference type="Gene3D" id="2.60.40.380">
    <property type="entry name" value="Purple acid phosphatase-like, N-terminal"/>
    <property type="match status" value="1"/>
</dbReference>
<evidence type="ECO:0000259" key="2">
    <source>
        <dbReference type="Pfam" id="PF16655"/>
    </source>
</evidence>
<keyword evidence="4" id="KW-1185">Reference proteome</keyword>
<name>A0ABD6DQ30_9EURY</name>
<dbReference type="Pfam" id="PF09423">
    <property type="entry name" value="PhoD"/>
    <property type="match status" value="1"/>
</dbReference>
<feature type="domain" description="PhoD-like phosphatase metallophosphatase" evidence="1">
    <location>
        <begin position="137"/>
        <end position="436"/>
    </location>
</feature>
<accession>A0ABD6DQ30</accession>
<dbReference type="InterPro" id="IPR029052">
    <property type="entry name" value="Metallo-depent_PP-like"/>
</dbReference>
<dbReference type="InterPro" id="IPR038607">
    <property type="entry name" value="PhoD-like_sf"/>
</dbReference>
<dbReference type="InterPro" id="IPR052900">
    <property type="entry name" value="Phospholipid_Metab_Enz"/>
</dbReference>
<dbReference type="RefSeq" id="WP_256401949.1">
    <property type="nucleotide sequence ID" value="NZ_JANHJR010000004.1"/>
</dbReference>
<dbReference type="Pfam" id="PF16655">
    <property type="entry name" value="PhoD_N"/>
    <property type="match status" value="1"/>
</dbReference>
<gene>
    <name evidence="3" type="ORF">ACFSBL_17900</name>
</gene>
<evidence type="ECO:0000259" key="1">
    <source>
        <dbReference type="Pfam" id="PF09423"/>
    </source>
</evidence>
<dbReference type="InterPro" id="IPR032093">
    <property type="entry name" value="PhoD_N"/>
</dbReference>
<sequence>MQPDAYLEDGCPPGEFSEDLEPVPLDHGTVVGDVTAKTAVVWTRTDGPALVHLTYWRADSTGDRERVTPLPSVEADDCTVRFRLADLQPDTGYEYQLWAAAGFGAGAISEPLGEPTTGRFRTAPAPDESGPVSLVWTGDTWGQGRAPPYQVPAQMADRDPDCFLYLGDTIYADHGTPALPDGEPETVDDYRAKYREVRAEAPNLRELLASTATVAIWDDHEVGNDWAGTEEPRLPAARQAFLEYWPVDQHPSVTGEDEGRLYRSFQWGSELALFVLDSRQYRDDNTETDGPEKTMLGDEQREWLKEGLAETDATFTLVASSVSLSSPSSAAGARDSWADGDADTGFEHELDELLSHICQEVDSTVVWLTGDRHFARVASFDIDGDGRPELYEALASPMGAAPRDPGVPDTTFGPNIHYEEGGKYEYGEFYNFGEVRVEDGSLSISIFDKVGDRRCRVTIDADGDGWPTVEDTRTLSGPSLMGTLRRSFDDFSRLWR</sequence>
<dbReference type="CDD" id="cd07389">
    <property type="entry name" value="MPP_PhoD"/>
    <property type="match status" value="1"/>
</dbReference>
<organism evidence="3 4">
    <name type="scientific">Haloarchaeobius litoreus</name>
    <dbReference type="NCBI Taxonomy" id="755306"/>
    <lineage>
        <taxon>Archaea</taxon>
        <taxon>Methanobacteriati</taxon>
        <taxon>Methanobacteriota</taxon>
        <taxon>Stenosarchaea group</taxon>
        <taxon>Halobacteria</taxon>
        <taxon>Halobacteriales</taxon>
        <taxon>Halorubellaceae</taxon>
        <taxon>Haloarchaeobius</taxon>
    </lineage>
</organism>
<protein>
    <submittedName>
        <fullName evidence="3">Alkaline phosphatase D family protein</fullName>
    </submittedName>
</protein>
<dbReference type="AlphaFoldDB" id="A0ABD6DQ30"/>
<dbReference type="PANTHER" id="PTHR43606:SF1">
    <property type="entry name" value="PHOD-LIKE PHOSPHATASE METALLOPHOSPHATASE DOMAIN-CONTAINING PROTEIN"/>
    <property type="match status" value="1"/>
</dbReference>
<dbReference type="SUPFAM" id="SSF56300">
    <property type="entry name" value="Metallo-dependent phosphatases"/>
    <property type="match status" value="1"/>
</dbReference>
<evidence type="ECO:0000313" key="3">
    <source>
        <dbReference type="EMBL" id="MFD1647568.1"/>
    </source>
</evidence>
<feature type="domain" description="Phospholipase D N-terminal" evidence="2">
    <location>
        <begin position="27"/>
        <end position="114"/>
    </location>
</feature>
<reference evidence="3 4" key="1">
    <citation type="journal article" date="2019" name="Int. J. Syst. Evol. Microbiol.">
        <title>The Global Catalogue of Microorganisms (GCM) 10K type strain sequencing project: providing services to taxonomists for standard genome sequencing and annotation.</title>
        <authorList>
            <consortium name="The Broad Institute Genomics Platform"/>
            <consortium name="The Broad Institute Genome Sequencing Center for Infectious Disease"/>
            <person name="Wu L."/>
            <person name="Ma J."/>
        </authorList>
    </citation>
    <scope>NUCLEOTIDE SEQUENCE [LARGE SCALE GENOMIC DNA]</scope>
    <source>
        <strain evidence="3 4">CGMCC 1.10390</strain>
    </source>
</reference>
<comment type="caution">
    <text evidence="3">The sequence shown here is derived from an EMBL/GenBank/DDBJ whole genome shotgun (WGS) entry which is preliminary data.</text>
</comment>